<evidence type="ECO:0000256" key="2">
    <source>
        <dbReference type="ARBA" id="ARBA00022485"/>
    </source>
</evidence>
<organism evidence="8 9">
    <name type="scientific">Lysinimonas soli</name>
    <dbReference type="NCBI Taxonomy" id="1074233"/>
    <lineage>
        <taxon>Bacteria</taxon>
        <taxon>Bacillati</taxon>
        <taxon>Actinomycetota</taxon>
        <taxon>Actinomycetes</taxon>
        <taxon>Micrococcales</taxon>
        <taxon>Microbacteriaceae</taxon>
        <taxon>Lysinimonas</taxon>
    </lineage>
</organism>
<dbReference type="SUPFAM" id="SSF140490">
    <property type="entry name" value="Nqo1C-terminal domain-like"/>
    <property type="match status" value="1"/>
</dbReference>
<dbReference type="Pfam" id="PF10589">
    <property type="entry name" value="NADH_4Fe-4S"/>
    <property type="match status" value="1"/>
</dbReference>
<dbReference type="SUPFAM" id="SSF142984">
    <property type="entry name" value="Nqo1 middle domain-like"/>
    <property type="match status" value="1"/>
</dbReference>
<dbReference type="Proteomes" id="UP001596039">
    <property type="component" value="Unassembled WGS sequence"/>
</dbReference>
<keyword evidence="3" id="KW-0479">Metal-binding</keyword>
<dbReference type="Gene3D" id="3.10.20.600">
    <property type="match status" value="1"/>
</dbReference>
<dbReference type="SUPFAM" id="SSF142019">
    <property type="entry name" value="Nqo1 FMN-binding domain-like"/>
    <property type="match status" value="1"/>
</dbReference>
<evidence type="ECO:0000313" key="8">
    <source>
        <dbReference type="EMBL" id="MFC5500817.1"/>
    </source>
</evidence>
<dbReference type="Pfam" id="PF01512">
    <property type="entry name" value="Complex1_51K"/>
    <property type="match status" value="1"/>
</dbReference>
<evidence type="ECO:0000259" key="7">
    <source>
        <dbReference type="Pfam" id="PF10589"/>
    </source>
</evidence>
<dbReference type="EMBL" id="JBHSMG010000001">
    <property type="protein sequence ID" value="MFC5500817.1"/>
    <property type="molecule type" value="Genomic_DNA"/>
</dbReference>
<dbReference type="InterPro" id="IPR019575">
    <property type="entry name" value="Nuop51_4Fe4S-bd"/>
</dbReference>
<keyword evidence="2" id="KW-0004">4Fe-4S</keyword>
<dbReference type="Gene3D" id="1.20.1440.230">
    <property type="entry name" value="NADH-ubiquinone oxidoreductase 51kDa subunit, iron-sulphur binding domain"/>
    <property type="match status" value="1"/>
</dbReference>
<name>A0ABW0NLB0_9MICO</name>
<dbReference type="InterPro" id="IPR011538">
    <property type="entry name" value="Nuo51_FMN-bd"/>
</dbReference>
<gene>
    <name evidence="8" type="ORF">ACFPJ4_01035</name>
</gene>
<feature type="domain" description="NADH-ubiquinone oxidoreductase 51kDa subunit iron-sulphur binding" evidence="7">
    <location>
        <begin position="319"/>
        <end position="400"/>
    </location>
</feature>
<feature type="domain" description="NADH-ubiquinone oxidoreductase 51kDa subunit FMN-binding" evidence="6">
    <location>
        <begin position="56"/>
        <end position="208"/>
    </location>
</feature>
<sequence>MTVLDVPARREQSAVAPPEGLPRLLAAGDPTLATHLARFGPLPAVRDAEAIIGELERSGLAGRGGAAFPTWRKIASAAESGRAGVVVANGSEGEPLSAKDATLLHHAPHLVIDGLLLVARALGASEMQLVTTAAQLPPVQRAISERRDAGGIRLRQTEDRFVSGEASAVVNAIERGRAIPRDHVVRLTVSGIGRRPTLVLNVETLAHLALILRFGASWFRSAGSDDDPGTRLLTVTGPDGSVVIEAAGGTTLRTTLRAAGVDPTTVRALLVGGYHGAWVASEALDAPLSAAGLAPFGAGPGAGILMVLSRGQCGLTRTAEIARYLAGQSAGQCGPCANGLPEISDVMARVARRDRDASLPRQLRELAGLVTGRGACHHPDGTARMVMSALDAFDHDVRAHALGLCQEVAA</sequence>
<evidence type="ECO:0000256" key="1">
    <source>
        <dbReference type="ARBA" id="ARBA00007523"/>
    </source>
</evidence>
<dbReference type="PANTHER" id="PTHR43578">
    <property type="entry name" value="NADH-QUINONE OXIDOREDUCTASE SUBUNIT F"/>
    <property type="match status" value="1"/>
</dbReference>
<comment type="similarity">
    <text evidence="1">Belongs to the complex I 51 kDa subunit family.</text>
</comment>
<keyword evidence="9" id="KW-1185">Reference proteome</keyword>
<protein>
    <submittedName>
        <fullName evidence="8">NADH-ubiquinone oxidoreductase-F iron-sulfur binding region domain-containing protein</fullName>
    </submittedName>
</protein>
<dbReference type="RefSeq" id="WP_386738430.1">
    <property type="nucleotide sequence ID" value="NZ_JBHSMG010000001.1"/>
</dbReference>
<evidence type="ECO:0000256" key="5">
    <source>
        <dbReference type="ARBA" id="ARBA00023014"/>
    </source>
</evidence>
<accession>A0ABW0NLB0</accession>
<proteinExistence type="inferred from homology"/>
<dbReference type="Gene3D" id="3.40.50.11540">
    <property type="entry name" value="NADH-ubiquinone oxidoreductase 51kDa subunit"/>
    <property type="match status" value="1"/>
</dbReference>
<reference evidence="9" key="1">
    <citation type="journal article" date="2019" name="Int. J. Syst. Evol. Microbiol.">
        <title>The Global Catalogue of Microorganisms (GCM) 10K type strain sequencing project: providing services to taxonomists for standard genome sequencing and annotation.</title>
        <authorList>
            <consortium name="The Broad Institute Genomics Platform"/>
            <consortium name="The Broad Institute Genome Sequencing Center for Infectious Disease"/>
            <person name="Wu L."/>
            <person name="Ma J."/>
        </authorList>
    </citation>
    <scope>NUCLEOTIDE SEQUENCE [LARGE SCALE GENOMIC DNA]</scope>
    <source>
        <strain evidence="9">CGMCC 4.6997</strain>
    </source>
</reference>
<evidence type="ECO:0000256" key="3">
    <source>
        <dbReference type="ARBA" id="ARBA00022723"/>
    </source>
</evidence>
<keyword evidence="5" id="KW-0411">Iron-sulfur</keyword>
<evidence type="ECO:0000313" key="9">
    <source>
        <dbReference type="Proteomes" id="UP001596039"/>
    </source>
</evidence>
<dbReference type="InterPro" id="IPR037225">
    <property type="entry name" value="Nuo51_FMN-bd_sf"/>
</dbReference>
<evidence type="ECO:0000259" key="6">
    <source>
        <dbReference type="Pfam" id="PF01512"/>
    </source>
</evidence>
<keyword evidence="4" id="KW-0408">Iron</keyword>
<dbReference type="InterPro" id="IPR037207">
    <property type="entry name" value="Nuop51_4Fe4S-bd_sf"/>
</dbReference>
<comment type="caution">
    <text evidence="8">The sequence shown here is derived from an EMBL/GenBank/DDBJ whole genome shotgun (WGS) entry which is preliminary data.</text>
</comment>
<dbReference type="PANTHER" id="PTHR43578:SF3">
    <property type="entry name" value="NADH-QUINONE OXIDOREDUCTASE SUBUNIT F"/>
    <property type="match status" value="1"/>
</dbReference>
<evidence type="ECO:0000256" key="4">
    <source>
        <dbReference type="ARBA" id="ARBA00023004"/>
    </source>
</evidence>